<feature type="domain" description="TnsA endonuclease N-terminal" evidence="1">
    <location>
        <begin position="75"/>
        <end position="172"/>
    </location>
</feature>
<dbReference type="Gene3D" id="3.40.1350.10">
    <property type="match status" value="1"/>
</dbReference>
<dbReference type="CDD" id="cd22362">
    <property type="entry name" value="TnsA_endonuclease-like"/>
    <property type="match status" value="1"/>
</dbReference>
<organism evidence="2 3">
    <name type="scientific">Marinomonas aquimarina</name>
    <dbReference type="NCBI Taxonomy" id="295068"/>
    <lineage>
        <taxon>Bacteria</taxon>
        <taxon>Pseudomonadati</taxon>
        <taxon>Pseudomonadota</taxon>
        <taxon>Gammaproteobacteria</taxon>
        <taxon>Oceanospirillales</taxon>
        <taxon>Oceanospirillaceae</taxon>
        <taxon>Marinomonas</taxon>
    </lineage>
</organism>
<name>A0A1A8T7X6_9GAMM</name>
<proteinExistence type="predicted"/>
<dbReference type="EMBL" id="FLOC01000005">
    <property type="protein sequence ID" value="SBS28411.1"/>
    <property type="molecule type" value="Genomic_DNA"/>
</dbReference>
<dbReference type="Proteomes" id="UP000092627">
    <property type="component" value="Unassembled WGS sequence"/>
</dbReference>
<dbReference type="STRING" id="295068.MAQ5080_01086"/>
<dbReference type="InterPro" id="IPR011856">
    <property type="entry name" value="tRNA_endonuc-like_dom_sf"/>
</dbReference>
<reference evidence="2 3" key="1">
    <citation type="submission" date="2016-06" db="EMBL/GenBank/DDBJ databases">
        <authorList>
            <person name="Kjaerup R.B."/>
            <person name="Dalgaard T.S."/>
            <person name="Juul-Madsen H.R."/>
        </authorList>
    </citation>
    <scope>NUCLEOTIDE SEQUENCE [LARGE SCALE GENOMIC DNA]</scope>
    <source>
        <strain evidence="2 3">CECT 5080</strain>
    </source>
</reference>
<gene>
    <name evidence="2" type="primary">tnsA</name>
    <name evidence="2" type="ORF">MAQ5080_01086</name>
</gene>
<protein>
    <submittedName>
        <fullName evidence="2">Transposon Tn7 transposition protein TnsA</fullName>
    </submittedName>
</protein>
<sequence>MGKKLKGVTIERQQKWYEEHIQSLKPEYMYTPFWRADDIRSSGVKVKIPHKFTHGRLVHLLSLNELWMYLHLARNPLVVDVYEQFAIPLNFSLGVADDFGIEHPTHDKVSTPAVQTIDFVAELISPETGEIETHVIAVKHEEENDLTFRTEEKLALQKAYAKDQGYIYHLVTGNKLRTVFSVTLEMLYRHRTLPNYLATLSKSWLNNFAGAILDAPHERTAYLIDQASKSTGCNYQLGVQLFYNAMWHKKLVWDFNQYLKLEVAASDLGVHLND</sequence>
<dbReference type="RefSeq" id="WP_067206621.1">
    <property type="nucleotide sequence ID" value="NZ_FLOC01000005.1"/>
</dbReference>
<evidence type="ECO:0000259" key="1">
    <source>
        <dbReference type="Pfam" id="PF08722"/>
    </source>
</evidence>
<dbReference type="Pfam" id="PF08722">
    <property type="entry name" value="Tn7_TnsA-like_N"/>
    <property type="match status" value="1"/>
</dbReference>
<dbReference type="InterPro" id="IPR014833">
    <property type="entry name" value="TnsA_N"/>
</dbReference>
<dbReference type="SUPFAM" id="SSF52980">
    <property type="entry name" value="Restriction endonuclease-like"/>
    <property type="match status" value="1"/>
</dbReference>
<evidence type="ECO:0000313" key="3">
    <source>
        <dbReference type="Proteomes" id="UP000092627"/>
    </source>
</evidence>
<keyword evidence="3" id="KW-1185">Reference proteome</keyword>
<dbReference type="GO" id="GO:0003676">
    <property type="term" value="F:nucleic acid binding"/>
    <property type="evidence" value="ECO:0007669"/>
    <property type="project" value="InterPro"/>
</dbReference>
<dbReference type="AlphaFoldDB" id="A0A1A8T7X6"/>
<dbReference type="InterPro" id="IPR011335">
    <property type="entry name" value="Restrct_endonuc-II-like"/>
</dbReference>
<evidence type="ECO:0000313" key="2">
    <source>
        <dbReference type="EMBL" id="SBS28411.1"/>
    </source>
</evidence>
<accession>A0A1A8T7X6</accession>